<name>A0AAU9JH47_9CILI</name>
<organism evidence="1 2">
    <name type="scientific">Blepharisma stoltei</name>
    <dbReference type="NCBI Taxonomy" id="1481888"/>
    <lineage>
        <taxon>Eukaryota</taxon>
        <taxon>Sar</taxon>
        <taxon>Alveolata</taxon>
        <taxon>Ciliophora</taxon>
        <taxon>Postciliodesmatophora</taxon>
        <taxon>Heterotrichea</taxon>
        <taxon>Heterotrichida</taxon>
        <taxon>Blepharismidae</taxon>
        <taxon>Blepharisma</taxon>
    </lineage>
</organism>
<dbReference type="Proteomes" id="UP001162131">
    <property type="component" value="Unassembled WGS sequence"/>
</dbReference>
<reference evidence="1" key="1">
    <citation type="submission" date="2021-09" db="EMBL/GenBank/DDBJ databases">
        <authorList>
            <consortium name="AG Swart"/>
            <person name="Singh M."/>
            <person name="Singh A."/>
            <person name="Seah K."/>
            <person name="Emmerich C."/>
        </authorList>
    </citation>
    <scope>NUCLEOTIDE SEQUENCE</scope>
    <source>
        <strain evidence="1">ATCC30299</strain>
    </source>
</reference>
<sequence length="133" mass="15718">MLSGRLKDEIIRYYKEGFTCLQIKSMINEVRKQNFLRDKIKNCIDYYSAKYPINLTMESMIELLNKCDNYMIGTDNKNGRLFFTEGLRVDKWRLLGDVIAIDSTYNINNIFRCAIFFVTIDKWIKLCLSDVSL</sequence>
<dbReference type="AlphaFoldDB" id="A0AAU9JH47"/>
<evidence type="ECO:0008006" key="3">
    <source>
        <dbReference type="Google" id="ProtNLM"/>
    </source>
</evidence>
<comment type="caution">
    <text evidence="1">The sequence shown here is derived from an EMBL/GenBank/DDBJ whole genome shotgun (WGS) entry which is preliminary data.</text>
</comment>
<gene>
    <name evidence="1" type="ORF">BSTOLATCC_MIC34080</name>
</gene>
<evidence type="ECO:0000313" key="1">
    <source>
        <dbReference type="EMBL" id="CAG9323430.1"/>
    </source>
</evidence>
<protein>
    <recommendedName>
        <fullName evidence="3">LAGLIDADG homing endonuclease</fullName>
    </recommendedName>
</protein>
<evidence type="ECO:0000313" key="2">
    <source>
        <dbReference type="Proteomes" id="UP001162131"/>
    </source>
</evidence>
<proteinExistence type="predicted"/>
<keyword evidence="2" id="KW-1185">Reference proteome</keyword>
<dbReference type="EMBL" id="CAJZBQ010000034">
    <property type="protein sequence ID" value="CAG9323430.1"/>
    <property type="molecule type" value="Genomic_DNA"/>
</dbReference>
<accession>A0AAU9JH47</accession>